<dbReference type="PROSITE" id="PS50294">
    <property type="entry name" value="WD_REPEATS_REGION"/>
    <property type="match status" value="2"/>
</dbReference>
<evidence type="ECO:0000256" key="1">
    <source>
        <dbReference type="ARBA" id="ARBA00022574"/>
    </source>
</evidence>
<dbReference type="Proteomes" id="UP000825935">
    <property type="component" value="Chromosome 5"/>
</dbReference>
<protein>
    <recommendedName>
        <fullName evidence="7">Protein JINGUBANG</fullName>
    </recommendedName>
</protein>
<evidence type="ECO:0008006" key="7">
    <source>
        <dbReference type="Google" id="ProtNLM"/>
    </source>
</evidence>
<evidence type="ECO:0000313" key="6">
    <source>
        <dbReference type="Proteomes" id="UP000825935"/>
    </source>
</evidence>
<feature type="region of interest" description="Disordered" evidence="4">
    <location>
        <begin position="54"/>
        <end position="74"/>
    </location>
</feature>
<dbReference type="AlphaFoldDB" id="A0A8T2UU96"/>
<evidence type="ECO:0000256" key="2">
    <source>
        <dbReference type="ARBA" id="ARBA00022737"/>
    </source>
</evidence>
<dbReference type="InterPro" id="IPR015943">
    <property type="entry name" value="WD40/YVTN_repeat-like_dom_sf"/>
</dbReference>
<gene>
    <name evidence="5" type="ORF">KP509_05G066900</name>
</gene>
<name>A0A8T2UU96_CERRI</name>
<feature type="repeat" description="WD" evidence="3">
    <location>
        <begin position="259"/>
        <end position="292"/>
    </location>
</feature>
<dbReference type="CDD" id="cd00200">
    <property type="entry name" value="WD40"/>
    <property type="match status" value="1"/>
</dbReference>
<dbReference type="InterPro" id="IPR001680">
    <property type="entry name" value="WD40_rpt"/>
</dbReference>
<evidence type="ECO:0000256" key="3">
    <source>
        <dbReference type="PROSITE-ProRule" id="PRU00221"/>
    </source>
</evidence>
<dbReference type="SMART" id="SM00320">
    <property type="entry name" value="WD40"/>
    <property type="match status" value="7"/>
</dbReference>
<dbReference type="PANTHER" id="PTHR22844">
    <property type="entry name" value="F-BOX AND WD40 DOMAIN PROTEIN"/>
    <property type="match status" value="1"/>
</dbReference>
<evidence type="ECO:0000313" key="5">
    <source>
        <dbReference type="EMBL" id="KAH7437343.1"/>
    </source>
</evidence>
<dbReference type="Pfam" id="PF00400">
    <property type="entry name" value="WD40"/>
    <property type="match status" value="5"/>
</dbReference>
<dbReference type="PANTHER" id="PTHR22844:SF342">
    <property type="entry name" value="AND WD40 DOMAIN PROTEIN, PUTATIVE-RELATED"/>
    <property type="match status" value="1"/>
</dbReference>
<feature type="region of interest" description="Disordered" evidence="4">
    <location>
        <begin position="1"/>
        <end position="27"/>
    </location>
</feature>
<feature type="repeat" description="WD" evidence="3">
    <location>
        <begin position="399"/>
        <end position="435"/>
    </location>
</feature>
<dbReference type="InterPro" id="IPR020472">
    <property type="entry name" value="WD40_PAC1"/>
</dbReference>
<dbReference type="PRINTS" id="PR00320">
    <property type="entry name" value="GPROTEINBRPT"/>
</dbReference>
<dbReference type="InterPro" id="IPR036322">
    <property type="entry name" value="WD40_repeat_dom_sf"/>
</dbReference>
<organism evidence="5 6">
    <name type="scientific">Ceratopteris richardii</name>
    <name type="common">Triangle waterfern</name>
    <dbReference type="NCBI Taxonomy" id="49495"/>
    <lineage>
        <taxon>Eukaryota</taxon>
        <taxon>Viridiplantae</taxon>
        <taxon>Streptophyta</taxon>
        <taxon>Embryophyta</taxon>
        <taxon>Tracheophyta</taxon>
        <taxon>Polypodiopsida</taxon>
        <taxon>Polypodiidae</taxon>
        <taxon>Polypodiales</taxon>
        <taxon>Pteridineae</taxon>
        <taxon>Pteridaceae</taxon>
        <taxon>Parkerioideae</taxon>
        <taxon>Ceratopteris</taxon>
    </lineage>
</organism>
<dbReference type="OMA" id="CAHLDSF"/>
<dbReference type="Gene3D" id="2.130.10.10">
    <property type="entry name" value="YVTN repeat-like/Quinoprotein amine dehydrogenase"/>
    <property type="match status" value="2"/>
</dbReference>
<accession>A0A8T2UU96</accession>
<evidence type="ECO:0000256" key="4">
    <source>
        <dbReference type="SAM" id="MobiDB-lite"/>
    </source>
</evidence>
<sequence length="449" mass="49169">MQSPLTNFVLRPRSTPHRHRRTSSSASSLLVLDSSPLHVDNSLGGLSPVSAQAGALRHEAHPPSSGSDDDGIPCSAEHRASFESPFPSPFSLNVPLATEAAYLCTLTLSNNACSLSLCGDLLYTGLGTGDIVVFKTPRLPECARFGIGSLPIRAISVTDDMIFSAHKDHKIRIWQRPSADGTHYHLVRTLPTTTDYLRNLLLSNRYIQIRRHHKQLWIRHVDTITAIAVDSTSLLLYTASWDRTFKIWNLRNLRCVQSVRAHDDAINAIILSSQPEGLIYTASSDGTIKVWKKLTAQKVVLATTLTGHNASVNALLTMSKFNPGVLYSGGSDCCINVWERVSSNKLVWKLAASLKGHRQPVLCLASAGRLVCSGGADRMIRVWRREGVAGSSFTCLAILQGHRGPVKSVAMAISSLRSCYVYSASLDGTTKVWSVLYDRDDHEDDLSSR</sequence>
<dbReference type="EMBL" id="CM035410">
    <property type="protein sequence ID" value="KAH7437343.1"/>
    <property type="molecule type" value="Genomic_DNA"/>
</dbReference>
<dbReference type="PROSITE" id="PS50082">
    <property type="entry name" value="WD_REPEATS_2"/>
    <property type="match status" value="4"/>
</dbReference>
<dbReference type="InterPro" id="IPR045182">
    <property type="entry name" value="JINGUBANG-like"/>
</dbReference>
<feature type="repeat" description="WD" evidence="3">
    <location>
        <begin position="354"/>
        <end position="383"/>
    </location>
</feature>
<comment type="caution">
    <text evidence="5">The sequence shown here is derived from an EMBL/GenBank/DDBJ whole genome shotgun (WGS) entry which is preliminary data.</text>
</comment>
<dbReference type="OrthoDB" id="674604at2759"/>
<dbReference type="SUPFAM" id="SSF50978">
    <property type="entry name" value="WD40 repeat-like"/>
    <property type="match status" value="1"/>
</dbReference>
<feature type="repeat" description="WD" evidence="3">
    <location>
        <begin position="217"/>
        <end position="258"/>
    </location>
</feature>
<proteinExistence type="predicted"/>
<keyword evidence="1 3" id="KW-0853">WD repeat</keyword>
<keyword evidence="2" id="KW-0677">Repeat</keyword>
<keyword evidence="6" id="KW-1185">Reference proteome</keyword>
<reference evidence="5" key="1">
    <citation type="submission" date="2021-08" db="EMBL/GenBank/DDBJ databases">
        <title>WGS assembly of Ceratopteris richardii.</title>
        <authorList>
            <person name="Marchant D.B."/>
            <person name="Chen G."/>
            <person name="Jenkins J."/>
            <person name="Shu S."/>
            <person name="Leebens-Mack J."/>
            <person name="Grimwood J."/>
            <person name="Schmutz J."/>
            <person name="Soltis P."/>
            <person name="Soltis D."/>
            <person name="Chen Z.-H."/>
        </authorList>
    </citation>
    <scope>NUCLEOTIDE SEQUENCE</scope>
    <source>
        <strain evidence="5">Whitten #5841</strain>
        <tissue evidence="5">Leaf</tissue>
    </source>
</reference>